<evidence type="ECO:0000313" key="3">
    <source>
        <dbReference type="RefSeq" id="XP_015176847.1"/>
    </source>
</evidence>
<organism evidence="2 3">
    <name type="scientific">Polistes dominula</name>
    <name type="common">European paper wasp</name>
    <name type="synonym">Vespa dominula</name>
    <dbReference type="NCBI Taxonomy" id="743375"/>
    <lineage>
        <taxon>Eukaryota</taxon>
        <taxon>Metazoa</taxon>
        <taxon>Ecdysozoa</taxon>
        <taxon>Arthropoda</taxon>
        <taxon>Hexapoda</taxon>
        <taxon>Insecta</taxon>
        <taxon>Pterygota</taxon>
        <taxon>Neoptera</taxon>
        <taxon>Endopterygota</taxon>
        <taxon>Hymenoptera</taxon>
        <taxon>Apocrita</taxon>
        <taxon>Aculeata</taxon>
        <taxon>Vespoidea</taxon>
        <taxon>Vespidae</taxon>
        <taxon>Polistinae</taxon>
        <taxon>Polistini</taxon>
        <taxon>Polistes</taxon>
    </lineage>
</organism>
<name>A0ABM1I9G0_POLDO</name>
<gene>
    <name evidence="3" type="primary">LOC107066591</name>
</gene>
<dbReference type="Proteomes" id="UP000694924">
    <property type="component" value="Unplaced"/>
</dbReference>
<accession>A0ABM1I9G0</accession>
<dbReference type="GeneID" id="107066591"/>
<reference evidence="3" key="1">
    <citation type="submission" date="2025-08" db="UniProtKB">
        <authorList>
            <consortium name="RefSeq"/>
        </authorList>
    </citation>
    <scope>IDENTIFICATION</scope>
    <source>
        <tissue evidence="3">Whole body</tissue>
    </source>
</reference>
<feature type="compositionally biased region" description="Polar residues" evidence="1">
    <location>
        <begin position="397"/>
        <end position="411"/>
    </location>
</feature>
<evidence type="ECO:0000313" key="2">
    <source>
        <dbReference type="Proteomes" id="UP000694924"/>
    </source>
</evidence>
<keyword evidence="2" id="KW-1185">Reference proteome</keyword>
<feature type="region of interest" description="Disordered" evidence="1">
    <location>
        <begin position="427"/>
        <end position="480"/>
    </location>
</feature>
<feature type="compositionally biased region" description="Basic and acidic residues" evidence="1">
    <location>
        <begin position="382"/>
        <end position="393"/>
    </location>
</feature>
<feature type="region of interest" description="Disordered" evidence="1">
    <location>
        <begin position="382"/>
        <end position="411"/>
    </location>
</feature>
<feature type="compositionally biased region" description="Polar residues" evidence="1">
    <location>
        <begin position="451"/>
        <end position="468"/>
    </location>
</feature>
<proteinExistence type="predicted"/>
<evidence type="ECO:0000256" key="1">
    <source>
        <dbReference type="SAM" id="MobiDB-lite"/>
    </source>
</evidence>
<dbReference type="RefSeq" id="XP_015176847.1">
    <property type="nucleotide sequence ID" value="XM_015321361.1"/>
</dbReference>
<sequence>MIEYIYKGEKKLEKMLEEFQLKLSDNIEVTSCDIVALKSDDCKLMKSNPSKFLYKHKKDEESTLSLSDDTMIVLPKRDKLQINSCIANDHSSLTNQFRNLKKRDTSIVFTYPLEQKQNDLLINTILTLNKSNLSSVDLNVENSSDERKALEIFSNNDKVIACVPLTTNYSSNHSNDPEDLRKDDEPNRTLFNNDEIILSRISKFLLERQDQFVDHLSSERKINFDSSMVQDLMKHLQMISNKYNQDIPTILQTFITDLTNQREPDLFLNFLSIQKHDYENEQISSSKTVVRNNECKIQIDDISNTNCFDNTEYIPIQHQDKSIEIHPLNSIIIEDTKCLINEINQKEVQVVEKSTQYDISLEQNTLECENQIIEDIRTNKENKEQLSEKKTEIEEYSLTQNEENYSNSTKIDSIANDDTYKRDVSSEINTVTPDLHLPEKINNKLSDGEDSSNTSNANTENIPDTNFATTSSETSHSEGELYLPSSCSYSLGEIRVTKNSASVCNRALVSNSTLTCVYDTTSLLHYSSGEVIQYTDSTDTL</sequence>
<protein>
    <submittedName>
        <fullName evidence="3">Uncharacterized protein LOC107066591</fullName>
    </submittedName>
</protein>